<sequence>MSQRDVFAIEPLDVAHEFGLGVVQLEYFVGEVVALSLKVALNDTFLGDVGCFGTVLSGGDGKNGKEQVDGIEVGGFVYADTYIAVVEVMEVNFFTEGDGANLLGSHVAR</sequence>
<accession>J9GR10</accession>
<name>J9GR10_9ZZZZ</name>
<proteinExistence type="predicted"/>
<gene>
    <name evidence="1" type="ORF">EVA_09365</name>
</gene>
<organism evidence="1">
    <name type="scientific">gut metagenome</name>
    <dbReference type="NCBI Taxonomy" id="749906"/>
    <lineage>
        <taxon>unclassified sequences</taxon>
        <taxon>metagenomes</taxon>
        <taxon>organismal metagenomes</taxon>
    </lineage>
</organism>
<comment type="caution">
    <text evidence="1">The sequence shown here is derived from an EMBL/GenBank/DDBJ whole genome shotgun (WGS) entry which is preliminary data.</text>
</comment>
<evidence type="ECO:0000313" key="1">
    <source>
        <dbReference type="EMBL" id="EJX02520.1"/>
    </source>
</evidence>
<dbReference type="EMBL" id="AMCI01002510">
    <property type="protein sequence ID" value="EJX02520.1"/>
    <property type="molecule type" value="Genomic_DNA"/>
</dbReference>
<reference evidence="1" key="1">
    <citation type="journal article" date="2012" name="PLoS ONE">
        <title>Gene sets for utilization of primary and secondary nutrition supplies in the distal gut of endangered iberian lynx.</title>
        <authorList>
            <person name="Alcaide M."/>
            <person name="Messina E."/>
            <person name="Richter M."/>
            <person name="Bargiela R."/>
            <person name="Peplies J."/>
            <person name="Huws S.A."/>
            <person name="Newbold C.J."/>
            <person name="Golyshin P.N."/>
            <person name="Simon M.A."/>
            <person name="Lopez G."/>
            <person name="Yakimov M.M."/>
            <person name="Ferrer M."/>
        </authorList>
    </citation>
    <scope>NUCLEOTIDE SEQUENCE</scope>
</reference>
<dbReference type="AlphaFoldDB" id="J9GR10"/>
<protein>
    <submittedName>
        <fullName evidence="1">Uncharacterized protein</fullName>
    </submittedName>
</protein>